<evidence type="ECO:0000313" key="6">
    <source>
        <dbReference type="EMBL" id="KAF2272984.1"/>
    </source>
</evidence>
<dbReference type="InterPro" id="IPR029058">
    <property type="entry name" value="AB_hydrolase_fold"/>
</dbReference>
<keyword evidence="7" id="KW-1185">Reference proteome</keyword>
<feature type="active site" description="Nucleophile" evidence="4">
    <location>
        <position position="186"/>
    </location>
</feature>
<feature type="active site" description="Proton donor" evidence="4">
    <location>
        <position position="319"/>
    </location>
</feature>
<dbReference type="AlphaFoldDB" id="A0A6A6J9T3"/>
<dbReference type="OrthoDB" id="7130006at2759"/>
<gene>
    <name evidence="6" type="ORF">EI97DRAFT_436421</name>
</gene>
<proteinExistence type="inferred from homology"/>
<dbReference type="EMBL" id="ML986514">
    <property type="protein sequence ID" value="KAF2272984.1"/>
    <property type="molecule type" value="Genomic_DNA"/>
</dbReference>
<feature type="domain" description="Epoxide hydrolase N-terminal" evidence="5">
    <location>
        <begin position="8"/>
        <end position="120"/>
    </location>
</feature>
<evidence type="ECO:0000256" key="2">
    <source>
        <dbReference type="ARBA" id="ARBA00022797"/>
    </source>
</evidence>
<keyword evidence="3 6" id="KW-0378">Hydrolase</keyword>
<evidence type="ECO:0000259" key="5">
    <source>
        <dbReference type="Pfam" id="PF06441"/>
    </source>
</evidence>
<sequence length="411" mass="45809">MPAPADDIHPFTISIPDSTISTLKQKLSLATFPDELSGAEWDYGCPLADIKRIAAYWRDEYDWRKAEAKLNELPHFKTRIEYDDEKFGGLDVHFIHQPSESENAVPLLFVHGWPGSFLEVTKILPLLAESPKNGGPAFHVVAPSLPNFGFSDGVKETGFGQRQYAETCHKLMLKLGYTEYVTQGGDWGTTITRVMGYLYPKHVKASHINMVISPPPKPTSAPLQVLKALLRWFTAEEKAGFERTMWFHKQGSGYYNLQNTKPQTLGYALHDSPVGLLAWIYEKLHDWTDGYAWTDEEVCTWISVYAFSTAGPAASLRIYKESFEGDLPAFETARKYIPVKLGVSYFPKELVLLPKSWSHGLGPVVFQGEHEKGGHFAAWEEPEALVGDLVKMFGKGGGAFGVVKGKSGYAA</sequence>
<dbReference type="Pfam" id="PF06441">
    <property type="entry name" value="EHN"/>
    <property type="match status" value="1"/>
</dbReference>
<dbReference type="Proteomes" id="UP000800097">
    <property type="component" value="Unassembled WGS sequence"/>
</dbReference>
<name>A0A6A6J9T3_WESOR</name>
<evidence type="ECO:0000256" key="4">
    <source>
        <dbReference type="PIRSR" id="PIRSR001112-1"/>
    </source>
</evidence>
<dbReference type="GO" id="GO:0097176">
    <property type="term" value="P:epoxide metabolic process"/>
    <property type="evidence" value="ECO:0007669"/>
    <property type="project" value="TreeGrafter"/>
</dbReference>
<accession>A0A6A6J9T3</accession>
<feature type="active site" description="Proton acceptor" evidence="4">
    <location>
        <position position="375"/>
    </location>
</feature>
<organism evidence="6 7">
    <name type="scientific">Westerdykella ornata</name>
    <dbReference type="NCBI Taxonomy" id="318751"/>
    <lineage>
        <taxon>Eukaryota</taxon>
        <taxon>Fungi</taxon>
        <taxon>Dikarya</taxon>
        <taxon>Ascomycota</taxon>
        <taxon>Pezizomycotina</taxon>
        <taxon>Dothideomycetes</taxon>
        <taxon>Pleosporomycetidae</taxon>
        <taxon>Pleosporales</taxon>
        <taxon>Sporormiaceae</taxon>
        <taxon>Westerdykella</taxon>
    </lineage>
</organism>
<protein>
    <submittedName>
        <fullName evidence="6">Alpha/beta-hydrolase</fullName>
    </submittedName>
</protein>
<dbReference type="InterPro" id="IPR000639">
    <property type="entry name" value="Epox_hydrolase-like"/>
</dbReference>
<dbReference type="PRINTS" id="PR00412">
    <property type="entry name" value="EPOXHYDRLASE"/>
</dbReference>
<evidence type="ECO:0000256" key="3">
    <source>
        <dbReference type="ARBA" id="ARBA00022801"/>
    </source>
</evidence>
<dbReference type="GeneID" id="54552273"/>
<comment type="similarity">
    <text evidence="1">Belongs to the peptidase S33 family.</text>
</comment>
<dbReference type="PANTHER" id="PTHR21661:SF35">
    <property type="entry name" value="EPOXIDE HYDROLASE"/>
    <property type="match status" value="1"/>
</dbReference>
<reference evidence="6" key="1">
    <citation type="journal article" date="2020" name="Stud. Mycol.">
        <title>101 Dothideomycetes genomes: a test case for predicting lifestyles and emergence of pathogens.</title>
        <authorList>
            <person name="Haridas S."/>
            <person name="Albert R."/>
            <person name="Binder M."/>
            <person name="Bloem J."/>
            <person name="Labutti K."/>
            <person name="Salamov A."/>
            <person name="Andreopoulos B."/>
            <person name="Baker S."/>
            <person name="Barry K."/>
            <person name="Bills G."/>
            <person name="Bluhm B."/>
            <person name="Cannon C."/>
            <person name="Castanera R."/>
            <person name="Culley D."/>
            <person name="Daum C."/>
            <person name="Ezra D."/>
            <person name="Gonzalez J."/>
            <person name="Henrissat B."/>
            <person name="Kuo A."/>
            <person name="Liang C."/>
            <person name="Lipzen A."/>
            <person name="Lutzoni F."/>
            <person name="Magnuson J."/>
            <person name="Mondo S."/>
            <person name="Nolan M."/>
            <person name="Ohm R."/>
            <person name="Pangilinan J."/>
            <person name="Park H.-J."/>
            <person name="Ramirez L."/>
            <person name="Alfaro M."/>
            <person name="Sun H."/>
            <person name="Tritt A."/>
            <person name="Yoshinaga Y."/>
            <person name="Zwiers L.-H."/>
            <person name="Turgeon B."/>
            <person name="Goodwin S."/>
            <person name="Spatafora J."/>
            <person name="Crous P."/>
            <person name="Grigoriev I."/>
        </authorList>
    </citation>
    <scope>NUCLEOTIDE SEQUENCE</scope>
    <source>
        <strain evidence="6">CBS 379.55</strain>
    </source>
</reference>
<evidence type="ECO:0000256" key="1">
    <source>
        <dbReference type="ARBA" id="ARBA00010088"/>
    </source>
</evidence>
<dbReference type="Gene3D" id="3.40.50.1820">
    <property type="entry name" value="alpha/beta hydrolase"/>
    <property type="match status" value="1"/>
</dbReference>
<keyword evidence="2" id="KW-0058">Aromatic hydrocarbons catabolism</keyword>
<dbReference type="InterPro" id="IPR016292">
    <property type="entry name" value="Epoxide_hydrolase"/>
</dbReference>
<dbReference type="InterPro" id="IPR010497">
    <property type="entry name" value="Epoxide_hydro_N"/>
</dbReference>
<dbReference type="RefSeq" id="XP_033650523.1">
    <property type="nucleotide sequence ID" value="XM_033799098.1"/>
</dbReference>
<dbReference type="PANTHER" id="PTHR21661">
    <property type="entry name" value="EPOXIDE HYDROLASE 1-RELATED"/>
    <property type="match status" value="1"/>
</dbReference>
<dbReference type="GO" id="GO:0004301">
    <property type="term" value="F:epoxide hydrolase activity"/>
    <property type="evidence" value="ECO:0007669"/>
    <property type="project" value="TreeGrafter"/>
</dbReference>
<evidence type="ECO:0000313" key="7">
    <source>
        <dbReference type="Proteomes" id="UP000800097"/>
    </source>
</evidence>
<dbReference type="PIRSF" id="PIRSF001112">
    <property type="entry name" value="Epoxide_hydrolase"/>
    <property type="match status" value="1"/>
</dbReference>
<dbReference type="SUPFAM" id="SSF53474">
    <property type="entry name" value="alpha/beta-Hydrolases"/>
    <property type="match status" value="1"/>
</dbReference>